<keyword evidence="2" id="KW-1185">Reference proteome</keyword>
<dbReference type="EMBL" id="CAJHJT010000001">
    <property type="protein sequence ID" value="CAD6996477.1"/>
    <property type="molecule type" value="Genomic_DNA"/>
</dbReference>
<accession>A0A811UEZ9</accession>
<proteinExistence type="predicted"/>
<organism evidence="1 2">
    <name type="scientific">Ceratitis capitata</name>
    <name type="common">Mediterranean fruit fly</name>
    <name type="synonym">Tephritis capitata</name>
    <dbReference type="NCBI Taxonomy" id="7213"/>
    <lineage>
        <taxon>Eukaryota</taxon>
        <taxon>Metazoa</taxon>
        <taxon>Ecdysozoa</taxon>
        <taxon>Arthropoda</taxon>
        <taxon>Hexapoda</taxon>
        <taxon>Insecta</taxon>
        <taxon>Pterygota</taxon>
        <taxon>Neoptera</taxon>
        <taxon>Endopterygota</taxon>
        <taxon>Diptera</taxon>
        <taxon>Brachycera</taxon>
        <taxon>Muscomorpha</taxon>
        <taxon>Tephritoidea</taxon>
        <taxon>Tephritidae</taxon>
        <taxon>Ceratitis</taxon>
        <taxon>Ceratitis</taxon>
    </lineage>
</organism>
<evidence type="ECO:0000313" key="2">
    <source>
        <dbReference type="Proteomes" id="UP000606786"/>
    </source>
</evidence>
<gene>
    <name evidence="1" type="ORF">CCAP1982_LOCUS5146</name>
</gene>
<evidence type="ECO:0000313" key="1">
    <source>
        <dbReference type="EMBL" id="CAD6996477.1"/>
    </source>
</evidence>
<reference evidence="1" key="1">
    <citation type="submission" date="2020-11" db="EMBL/GenBank/DDBJ databases">
        <authorList>
            <person name="Whitehead M."/>
        </authorList>
    </citation>
    <scope>NUCLEOTIDE SEQUENCE</scope>
    <source>
        <strain evidence="1">EGII</strain>
    </source>
</reference>
<name>A0A811UEZ9_CERCA</name>
<protein>
    <submittedName>
        <fullName evidence="1">(Mediterranean fruit fly) hypothetical protein</fullName>
    </submittedName>
</protein>
<comment type="caution">
    <text evidence="1">The sequence shown here is derived from an EMBL/GenBank/DDBJ whole genome shotgun (WGS) entry which is preliminary data.</text>
</comment>
<dbReference type="AlphaFoldDB" id="A0A811UEZ9"/>
<sequence length="52" mass="6126">MKNDEVEKEAEQLLSHSGAFASRPFSWGIRCEQELWKIEMTNTIQRKNNTEN</sequence>
<feature type="non-terminal residue" evidence="1">
    <location>
        <position position="52"/>
    </location>
</feature>
<dbReference type="Proteomes" id="UP000606786">
    <property type="component" value="Unassembled WGS sequence"/>
</dbReference>